<dbReference type="EMBL" id="QZFU01000019">
    <property type="protein sequence ID" value="RJO75361.1"/>
    <property type="molecule type" value="Genomic_DNA"/>
</dbReference>
<evidence type="ECO:0000313" key="3">
    <source>
        <dbReference type="Proteomes" id="UP000266677"/>
    </source>
</evidence>
<evidence type="ECO:0000259" key="1">
    <source>
        <dbReference type="Pfam" id="PF01869"/>
    </source>
</evidence>
<dbReference type="InterPro" id="IPR002731">
    <property type="entry name" value="ATPase_BadF"/>
</dbReference>
<dbReference type="PANTHER" id="PTHR43190:SF3">
    <property type="entry name" value="N-ACETYL-D-GLUCOSAMINE KINASE"/>
    <property type="match status" value="1"/>
</dbReference>
<name>A0A3A4KKX2_9NOCA</name>
<accession>A0A3A4KKX2</accession>
<dbReference type="Pfam" id="PF01869">
    <property type="entry name" value="BcrAD_BadFG"/>
    <property type="match status" value="1"/>
</dbReference>
<organism evidence="2 3">
    <name type="scientific">Nocardia panacis</name>
    <dbReference type="NCBI Taxonomy" id="2340916"/>
    <lineage>
        <taxon>Bacteria</taxon>
        <taxon>Bacillati</taxon>
        <taxon>Actinomycetota</taxon>
        <taxon>Actinomycetes</taxon>
        <taxon>Mycobacteriales</taxon>
        <taxon>Nocardiaceae</taxon>
        <taxon>Nocardia</taxon>
    </lineage>
</organism>
<sequence length="310" mass="30883">MRLVVAVDLGKTGCRGSFREAGVQRGYAEAAGTPGLAYAGGVAAAEGAIRSVVAEIGVREGGFALGVGAAGAVAAPEGARELARRLADLPGVAQVAVTSDAVTAHAGALGGSAGVVLAAGTGAVATAVDAAGRFTRVDGWGPLLGDEGGGGWIGAEGLRAVLRAHDGRGPATTLSEKMAELYAAQPDDLPKFLGQQENPTLIAARFAPLVAAEADRDEVAADIMAAAGRSLARTVRAAVVRSGLLPPVPYAITGGLVNLGAPLLDPLDDGIASLIERRSALGGPLEGAALLAVDRSTALETLVDRFPNNY</sequence>
<reference evidence="2 3" key="1">
    <citation type="submission" date="2018-09" db="EMBL/GenBank/DDBJ databases">
        <title>YIM PH21274 draft genome.</title>
        <authorList>
            <person name="Miao C."/>
        </authorList>
    </citation>
    <scope>NUCLEOTIDE SEQUENCE [LARGE SCALE GENOMIC DNA]</scope>
    <source>
        <strain evidence="2 3">YIM PH 21724</strain>
    </source>
</reference>
<dbReference type="Gene3D" id="3.30.420.40">
    <property type="match status" value="2"/>
</dbReference>
<keyword evidence="3" id="KW-1185">Reference proteome</keyword>
<evidence type="ECO:0000313" key="2">
    <source>
        <dbReference type="EMBL" id="RJO75361.1"/>
    </source>
</evidence>
<dbReference type="Proteomes" id="UP000266677">
    <property type="component" value="Unassembled WGS sequence"/>
</dbReference>
<dbReference type="AlphaFoldDB" id="A0A3A4KKX2"/>
<protein>
    <submittedName>
        <fullName evidence="2">ATPase</fullName>
    </submittedName>
</protein>
<dbReference type="OrthoDB" id="8701357at2"/>
<comment type="caution">
    <text evidence="2">The sequence shown here is derived from an EMBL/GenBank/DDBJ whole genome shotgun (WGS) entry which is preliminary data.</text>
</comment>
<gene>
    <name evidence="2" type="ORF">D5S18_17625</name>
</gene>
<dbReference type="SUPFAM" id="SSF53067">
    <property type="entry name" value="Actin-like ATPase domain"/>
    <property type="match status" value="2"/>
</dbReference>
<dbReference type="InterPro" id="IPR052519">
    <property type="entry name" value="Euk-type_GlcNAc_Kinase"/>
</dbReference>
<dbReference type="InterPro" id="IPR043129">
    <property type="entry name" value="ATPase_NBD"/>
</dbReference>
<proteinExistence type="predicted"/>
<dbReference type="PANTHER" id="PTHR43190">
    <property type="entry name" value="N-ACETYL-D-GLUCOSAMINE KINASE"/>
    <property type="match status" value="1"/>
</dbReference>
<feature type="domain" description="ATPase BadF/BadG/BcrA/BcrD type" evidence="1">
    <location>
        <begin position="7"/>
        <end position="292"/>
    </location>
</feature>